<dbReference type="AlphaFoldDB" id="B8G872"/>
<dbReference type="eggNOG" id="COG0695">
    <property type="taxonomic scope" value="Bacteria"/>
</dbReference>
<sequence>MWQLTLYGAADCDDTAQTRALLHERQIVFHEHAIDNDPVAEQFVVFINGGYRSTPTLVFTAGRFKLVVTEPTADELMLALQIANRLPSPVTERGGGHNDSDSDSRL</sequence>
<dbReference type="HOGENOM" id="CLU_026126_11_1_0"/>
<dbReference type="InterPro" id="IPR036249">
    <property type="entry name" value="Thioredoxin-like_sf"/>
</dbReference>
<dbReference type="Pfam" id="PF00462">
    <property type="entry name" value="Glutaredoxin"/>
    <property type="match status" value="1"/>
</dbReference>
<dbReference type="Proteomes" id="UP000002508">
    <property type="component" value="Chromosome"/>
</dbReference>
<dbReference type="STRING" id="326427.Cagg_3268"/>
<dbReference type="OrthoDB" id="166296at2"/>
<evidence type="ECO:0000313" key="2">
    <source>
        <dbReference type="EMBL" id="ACL26126.1"/>
    </source>
</evidence>
<dbReference type="RefSeq" id="WP_015941973.1">
    <property type="nucleotide sequence ID" value="NC_011831.1"/>
</dbReference>
<name>B8G872_CHLAD</name>
<dbReference type="Gene3D" id="3.40.30.10">
    <property type="entry name" value="Glutaredoxin"/>
    <property type="match status" value="1"/>
</dbReference>
<dbReference type="KEGG" id="cag:Cagg_3268"/>
<keyword evidence="3" id="KW-1185">Reference proteome</keyword>
<dbReference type="EMBL" id="CP001337">
    <property type="protein sequence ID" value="ACL26126.1"/>
    <property type="molecule type" value="Genomic_DNA"/>
</dbReference>
<reference evidence="2" key="1">
    <citation type="submission" date="2008-12" db="EMBL/GenBank/DDBJ databases">
        <title>Complete sequence of Chloroflexus aggregans DSM 9485.</title>
        <authorList>
            <consortium name="US DOE Joint Genome Institute"/>
            <person name="Lucas S."/>
            <person name="Copeland A."/>
            <person name="Lapidus A."/>
            <person name="Glavina del Rio T."/>
            <person name="Dalin E."/>
            <person name="Tice H."/>
            <person name="Pitluck S."/>
            <person name="Foster B."/>
            <person name="Larimer F."/>
            <person name="Land M."/>
            <person name="Hauser L."/>
            <person name="Kyrpides N."/>
            <person name="Mikhailova N."/>
            <person name="Bryant D."/>
            <person name="Richardson P."/>
        </authorList>
    </citation>
    <scope>NUCLEOTIDE SEQUENCE</scope>
    <source>
        <strain evidence="2">DSM 9485</strain>
    </source>
</reference>
<accession>B8G872</accession>
<dbReference type="InterPro" id="IPR002109">
    <property type="entry name" value="Glutaredoxin"/>
</dbReference>
<feature type="domain" description="Glutaredoxin" evidence="1">
    <location>
        <begin position="5"/>
        <end position="59"/>
    </location>
</feature>
<evidence type="ECO:0000313" key="3">
    <source>
        <dbReference type="Proteomes" id="UP000002508"/>
    </source>
</evidence>
<evidence type="ECO:0000259" key="1">
    <source>
        <dbReference type="Pfam" id="PF00462"/>
    </source>
</evidence>
<dbReference type="SUPFAM" id="SSF52833">
    <property type="entry name" value="Thioredoxin-like"/>
    <property type="match status" value="1"/>
</dbReference>
<gene>
    <name evidence="2" type="ordered locus">Cagg_3268</name>
</gene>
<protein>
    <submittedName>
        <fullName evidence="2">Glutaredoxin</fullName>
    </submittedName>
</protein>
<organism evidence="2 3">
    <name type="scientific">Chloroflexus aggregans (strain MD-66 / DSM 9485)</name>
    <dbReference type="NCBI Taxonomy" id="326427"/>
    <lineage>
        <taxon>Bacteria</taxon>
        <taxon>Bacillati</taxon>
        <taxon>Chloroflexota</taxon>
        <taxon>Chloroflexia</taxon>
        <taxon>Chloroflexales</taxon>
        <taxon>Chloroflexineae</taxon>
        <taxon>Chloroflexaceae</taxon>
        <taxon>Chloroflexus</taxon>
    </lineage>
</organism>
<proteinExistence type="predicted"/>